<dbReference type="PANTHER" id="PTHR22600">
    <property type="entry name" value="BETA-HEXOSAMINIDASE"/>
    <property type="match status" value="1"/>
</dbReference>
<dbReference type="SUPFAM" id="SSF55545">
    <property type="entry name" value="beta-N-acetylhexosaminidase-like domain"/>
    <property type="match status" value="1"/>
</dbReference>
<reference evidence="10 11" key="1">
    <citation type="submission" date="2020-07" db="EMBL/GenBank/DDBJ databases">
        <title>Roseicoccus Jingziensis gen. nov., sp. nov., isolated from coastal seawater.</title>
        <authorList>
            <person name="Feng X."/>
        </authorList>
    </citation>
    <scope>NUCLEOTIDE SEQUENCE [LARGE SCALE GENOMIC DNA]</scope>
    <source>
        <strain evidence="10 11">N1E253</strain>
    </source>
</reference>
<feature type="domain" description="Glycoside hydrolase family 20 catalytic" evidence="8">
    <location>
        <begin position="158"/>
        <end position="507"/>
    </location>
</feature>
<organism evidence="10 11">
    <name type="scientific">Oceaniferula marina</name>
    <dbReference type="NCBI Taxonomy" id="2748318"/>
    <lineage>
        <taxon>Bacteria</taxon>
        <taxon>Pseudomonadati</taxon>
        <taxon>Verrucomicrobiota</taxon>
        <taxon>Verrucomicrobiia</taxon>
        <taxon>Verrucomicrobiales</taxon>
        <taxon>Verrucomicrobiaceae</taxon>
        <taxon>Oceaniferula</taxon>
    </lineage>
</organism>
<accession>A0A851GM47</accession>
<dbReference type="PANTHER" id="PTHR22600:SF57">
    <property type="entry name" value="BETA-N-ACETYLHEXOSAMINIDASE"/>
    <property type="match status" value="1"/>
</dbReference>
<feature type="signal peptide" evidence="7">
    <location>
        <begin position="1"/>
        <end position="19"/>
    </location>
</feature>
<protein>
    <recommendedName>
        <fullName evidence="3">beta-N-acetylhexosaminidase</fullName>
        <ecNumber evidence="3">3.2.1.52</ecNumber>
    </recommendedName>
</protein>
<dbReference type="Proteomes" id="UP000557872">
    <property type="component" value="Unassembled WGS sequence"/>
</dbReference>
<dbReference type="GO" id="GO:0016020">
    <property type="term" value="C:membrane"/>
    <property type="evidence" value="ECO:0007669"/>
    <property type="project" value="TreeGrafter"/>
</dbReference>
<feature type="active site" description="Proton donor" evidence="6">
    <location>
        <position position="333"/>
    </location>
</feature>
<dbReference type="Gene3D" id="3.30.379.10">
    <property type="entry name" value="Chitobiase/beta-hexosaminidase domain 2-like"/>
    <property type="match status" value="1"/>
</dbReference>
<dbReference type="GO" id="GO:0004563">
    <property type="term" value="F:beta-N-acetylhexosaminidase activity"/>
    <property type="evidence" value="ECO:0007669"/>
    <property type="project" value="UniProtKB-EC"/>
</dbReference>
<evidence type="ECO:0000256" key="1">
    <source>
        <dbReference type="ARBA" id="ARBA00001231"/>
    </source>
</evidence>
<evidence type="ECO:0000256" key="4">
    <source>
        <dbReference type="ARBA" id="ARBA00022801"/>
    </source>
</evidence>
<keyword evidence="7" id="KW-0732">Signal</keyword>
<feature type="domain" description="Beta-hexosaminidase bacterial type N-terminal" evidence="9">
    <location>
        <begin position="26"/>
        <end position="155"/>
    </location>
</feature>
<evidence type="ECO:0000259" key="8">
    <source>
        <dbReference type="Pfam" id="PF00728"/>
    </source>
</evidence>
<comment type="caution">
    <text evidence="10">The sequence shown here is derived from an EMBL/GenBank/DDBJ whole genome shotgun (WGS) entry which is preliminary data.</text>
</comment>
<evidence type="ECO:0000256" key="7">
    <source>
        <dbReference type="SAM" id="SignalP"/>
    </source>
</evidence>
<comment type="catalytic activity">
    <reaction evidence="1">
        <text>Hydrolysis of terminal non-reducing N-acetyl-D-hexosamine residues in N-acetyl-beta-D-hexosaminides.</text>
        <dbReference type="EC" id="3.2.1.52"/>
    </reaction>
</comment>
<evidence type="ECO:0000256" key="5">
    <source>
        <dbReference type="ARBA" id="ARBA00023295"/>
    </source>
</evidence>
<dbReference type="CDD" id="cd06563">
    <property type="entry name" value="GH20_chitobiase-like"/>
    <property type="match status" value="1"/>
</dbReference>
<evidence type="ECO:0000313" key="10">
    <source>
        <dbReference type="EMBL" id="NWK55870.1"/>
    </source>
</evidence>
<proteinExistence type="inferred from homology"/>
<keyword evidence="5" id="KW-0326">Glycosidase</keyword>
<dbReference type="InterPro" id="IPR029018">
    <property type="entry name" value="Hex-like_dom2"/>
</dbReference>
<evidence type="ECO:0000256" key="2">
    <source>
        <dbReference type="ARBA" id="ARBA00006285"/>
    </source>
</evidence>
<dbReference type="InterPro" id="IPR017853">
    <property type="entry name" value="GH"/>
</dbReference>
<dbReference type="Pfam" id="PF02838">
    <property type="entry name" value="Glyco_hydro_20b"/>
    <property type="match status" value="1"/>
</dbReference>
<name>A0A851GM47_9BACT</name>
<evidence type="ECO:0000259" key="9">
    <source>
        <dbReference type="Pfam" id="PF02838"/>
    </source>
</evidence>
<keyword evidence="4" id="KW-0378">Hydrolase</keyword>
<sequence>MMQRLVLLMTCLSLPVVSAETKPNLILPKPSSTELKQGTFTLTADTLIVAPAALENEAKALRDALAPATGMKLSIQQNRTDKPQVMLALDPSLKSLGPEGYSLQVVSKGALIKSSTPAGVYYGVQSLLQLLPDEIVSRNKVEADWSLPCVQVQDQPRFAWRAFMLDEARHFKGEKEVKKLLDQMAALKMNVFHWHLTDDQGWRIEIKKYPKLTTIGSKRTDTQTGGWGSSKRSGEPHEGFYTQEQIKDIVAYAKARHITVVPEIGMPGHACAAIASYPELGTNKKPIEVMTVFGKALDVYDPSSEFVYTFLSDVLDEVIELFPSRIVHIGGDEVKFEQWQSSKAIKELMKREKLKTMADVQLYFTNRMADIVQKKGRNIMGWNEILGDDLHGFLKGGQTAKAAKLDKDTVVHFWKGSPKLAKRAVVDGHTIVNSLHSYTYLDYGYGSISLGKAYGFNPILNGLSPEEEKRIIGLGCQMWGEWIPTVERMEFQIYPRLAAYAEVGWTQLENKDFDAFKQTMDGQLKRWDIQGIGYAKDQVAKLSAQDFFNHVKVDGWNPAKTPADWKELEFSTEGKITAAGQYEVVFLYQKGTHALDISEVSLLEDGKPVAKDKHEAFSGGQLKGIVYKLKLPEFKQGAKYTVRARIKGNGGTDSHGEVKIRAGE</sequence>
<feature type="chain" id="PRO_5032585701" description="beta-N-acetylhexosaminidase" evidence="7">
    <location>
        <begin position="20"/>
        <end position="664"/>
    </location>
</feature>
<evidence type="ECO:0000256" key="6">
    <source>
        <dbReference type="PIRSR" id="PIRSR625705-1"/>
    </source>
</evidence>
<keyword evidence="11" id="KW-1185">Reference proteome</keyword>
<evidence type="ECO:0000313" key="11">
    <source>
        <dbReference type="Proteomes" id="UP000557872"/>
    </source>
</evidence>
<dbReference type="Gene3D" id="3.20.20.80">
    <property type="entry name" value="Glycosidases"/>
    <property type="match status" value="1"/>
</dbReference>
<dbReference type="InterPro" id="IPR015883">
    <property type="entry name" value="Glyco_hydro_20_cat"/>
</dbReference>
<dbReference type="EMBL" id="JACBAZ010000003">
    <property type="protein sequence ID" value="NWK55870.1"/>
    <property type="molecule type" value="Genomic_DNA"/>
</dbReference>
<gene>
    <name evidence="10" type="ORF">HW115_09625</name>
</gene>
<dbReference type="Pfam" id="PF00728">
    <property type="entry name" value="Glyco_hydro_20"/>
    <property type="match status" value="1"/>
</dbReference>
<dbReference type="GO" id="GO:0005975">
    <property type="term" value="P:carbohydrate metabolic process"/>
    <property type="evidence" value="ECO:0007669"/>
    <property type="project" value="InterPro"/>
</dbReference>
<dbReference type="SUPFAM" id="SSF51445">
    <property type="entry name" value="(Trans)glycosidases"/>
    <property type="match status" value="1"/>
</dbReference>
<dbReference type="InterPro" id="IPR025705">
    <property type="entry name" value="Beta_hexosaminidase_sua/sub"/>
</dbReference>
<dbReference type="PRINTS" id="PR00738">
    <property type="entry name" value="GLHYDRLASE20"/>
</dbReference>
<dbReference type="AlphaFoldDB" id="A0A851GM47"/>
<evidence type="ECO:0000256" key="3">
    <source>
        <dbReference type="ARBA" id="ARBA00012663"/>
    </source>
</evidence>
<dbReference type="GO" id="GO:0030203">
    <property type="term" value="P:glycosaminoglycan metabolic process"/>
    <property type="evidence" value="ECO:0007669"/>
    <property type="project" value="TreeGrafter"/>
</dbReference>
<dbReference type="EC" id="3.2.1.52" evidence="3"/>
<comment type="similarity">
    <text evidence="2">Belongs to the glycosyl hydrolase 20 family.</text>
</comment>
<dbReference type="InterPro" id="IPR015882">
    <property type="entry name" value="HEX_bac_N"/>
</dbReference>